<dbReference type="Pfam" id="PF13558">
    <property type="entry name" value="SbcC_Walker_B"/>
    <property type="match status" value="1"/>
</dbReference>
<evidence type="ECO:0000313" key="6">
    <source>
        <dbReference type="EMBL" id="GAA4267217.1"/>
    </source>
</evidence>
<dbReference type="PANTHER" id="PTHR32114:SF2">
    <property type="entry name" value="ABC TRANSPORTER ABCH.3"/>
    <property type="match status" value="1"/>
</dbReference>
<dbReference type="Pfam" id="PF13476">
    <property type="entry name" value="AAA_23"/>
    <property type="match status" value="1"/>
</dbReference>
<comment type="similarity">
    <text evidence="1">Belongs to the SMC family. SbcC subfamily.</text>
</comment>
<dbReference type="RefSeq" id="WP_344797317.1">
    <property type="nucleotide sequence ID" value="NZ_BAABAU010000004.1"/>
</dbReference>
<dbReference type="InterPro" id="IPR027417">
    <property type="entry name" value="P-loop_NTPase"/>
</dbReference>
<evidence type="ECO:0000313" key="7">
    <source>
        <dbReference type="Proteomes" id="UP001501594"/>
    </source>
</evidence>
<comment type="caution">
    <text evidence="6">The sequence shown here is derived from an EMBL/GenBank/DDBJ whole genome shotgun (WGS) entry which is preliminary data.</text>
</comment>
<dbReference type="EMBL" id="BAABAU010000004">
    <property type="protein sequence ID" value="GAA4267217.1"/>
    <property type="molecule type" value="Genomic_DNA"/>
</dbReference>
<comment type="subunit">
    <text evidence="2">Heterodimer of SbcC and SbcD.</text>
</comment>
<dbReference type="Gene3D" id="3.40.50.300">
    <property type="entry name" value="P-loop containing nucleotide triphosphate hydrolases"/>
    <property type="match status" value="2"/>
</dbReference>
<sequence>MDLHRLTLRAIGPYASEYSVDFAALGASGVFLLEGPTGSGKSTIIDAIVFALYGGLAGSSSSDDRLHSHHAAPSVEPFVELVFETPAGIHRIRRTPAWERPKARGTGTTRVNQSVSLVRLATPEASDGEPVSTRAQEVGLEIRRIIGLSKEQFLQTIVLPQGEFAKFLGATGEERRLVLQSLFGTEIYDRTTEELVVRRRAARESVAVAERAVAEALAALRGAAGDDDVDADGARAATEAFERDAAASVARRDAARAARDAAEAHRAAQSRLAASLTRRAELLERQRALSDAAAGIDDSRLRLDRGRRAAGVLAPAAAVEAASAAHERQRAALERVADEHPDIASVPLADLIELRDTAVAAAERFGALAAVEAGLPARRDELARARERLAASRRDADEAEEALGGRRAARVELAEEAAAAATAAGLVEASRSAVHEATVVAEAVRRVERLRTAADEAALRAGEAAGRARDAVEAEAALRQRRITGMAGELALALVDGEPCAVCGATSHPAPARLVDDHPSLDDVAAAESRRGAAEAALAEARDEASGHATRLEEAASALPPGETAETAAARLESARGEVARAEAAEREHARLQGLVAAHDAETARLSEQTQEARVGLATEAARLEGVAAAVEEAASTVALVLEREPDGTTVESLVERAGLERDAAARVVDARRALERAADDERVRRAELSEALESAGFDGAAEAAAAVVPPGDLQALEEAVNRHDRETAVVAEGLAAPEVAELTGDEDVDLDGATARAEAAAEAASSAADQAAVAVDRAERSLRALAAFDAALDAERAVGAETLAVVRMADVASASGPENRSGVTLGTYVLLRRFDDVVAAANARLGTMSSGRYQLEASERETSSRARKTGLALAIRDNATDTTRDPKSFSGGETFYASLSLALGLADVVQAEAGGIALGTLFVDEGFGTLDPETLDAVMSELGRLSAGGRVVGIVSHVEDLKQRIADRIEVRRRADGSSVLTSTAGV</sequence>
<evidence type="ECO:0000256" key="4">
    <source>
        <dbReference type="SAM" id="MobiDB-lite"/>
    </source>
</evidence>
<reference evidence="7" key="1">
    <citation type="journal article" date="2019" name="Int. J. Syst. Evol. Microbiol.">
        <title>The Global Catalogue of Microorganisms (GCM) 10K type strain sequencing project: providing services to taxonomists for standard genome sequencing and annotation.</title>
        <authorList>
            <consortium name="The Broad Institute Genomics Platform"/>
            <consortium name="The Broad Institute Genome Sequencing Center for Infectious Disease"/>
            <person name="Wu L."/>
            <person name="Ma J."/>
        </authorList>
    </citation>
    <scope>NUCLEOTIDE SEQUENCE [LARGE SCALE GENOMIC DNA]</scope>
    <source>
        <strain evidence="7">JCM 17442</strain>
    </source>
</reference>
<evidence type="ECO:0000256" key="3">
    <source>
        <dbReference type="ARBA" id="ARBA00013368"/>
    </source>
</evidence>
<evidence type="ECO:0000256" key="2">
    <source>
        <dbReference type="ARBA" id="ARBA00011322"/>
    </source>
</evidence>
<proteinExistence type="inferred from homology"/>
<dbReference type="Proteomes" id="UP001501594">
    <property type="component" value="Unassembled WGS sequence"/>
</dbReference>
<feature type="region of interest" description="Disordered" evidence="4">
    <location>
        <begin position="546"/>
        <end position="565"/>
    </location>
</feature>
<feature type="domain" description="Rad50/SbcC-type AAA" evidence="5">
    <location>
        <begin position="5"/>
        <end position="186"/>
    </location>
</feature>
<protein>
    <recommendedName>
        <fullName evidence="3">Nuclease SbcCD subunit C</fullName>
    </recommendedName>
</protein>
<dbReference type="InterPro" id="IPR038729">
    <property type="entry name" value="Rad50/SbcC_AAA"/>
</dbReference>
<evidence type="ECO:0000256" key="1">
    <source>
        <dbReference type="ARBA" id="ARBA00006930"/>
    </source>
</evidence>
<dbReference type="SUPFAM" id="SSF52540">
    <property type="entry name" value="P-loop containing nucleoside triphosphate hydrolases"/>
    <property type="match status" value="1"/>
</dbReference>
<organism evidence="6 7">
    <name type="scientific">Frondihabitans peucedani</name>
    <dbReference type="NCBI Taxonomy" id="598626"/>
    <lineage>
        <taxon>Bacteria</taxon>
        <taxon>Bacillati</taxon>
        <taxon>Actinomycetota</taxon>
        <taxon>Actinomycetes</taxon>
        <taxon>Micrococcales</taxon>
        <taxon>Microbacteriaceae</taxon>
        <taxon>Frondihabitans</taxon>
    </lineage>
</organism>
<keyword evidence="7" id="KW-1185">Reference proteome</keyword>
<name>A0ABP8E4Q9_9MICO</name>
<dbReference type="PANTHER" id="PTHR32114">
    <property type="entry name" value="ABC TRANSPORTER ABCH.3"/>
    <property type="match status" value="1"/>
</dbReference>
<accession>A0ABP8E4Q9</accession>
<evidence type="ECO:0000259" key="5">
    <source>
        <dbReference type="Pfam" id="PF13476"/>
    </source>
</evidence>
<gene>
    <name evidence="6" type="ORF">GCM10022256_28290</name>
</gene>